<evidence type="ECO:0000313" key="6">
    <source>
        <dbReference type="EMBL" id="MFC5647838.1"/>
    </source>
</evidence>
<feature type="domain" description="Recombinase" evidence="5">
    <location>
        <begin position="178"/>
        <end position="304"/>
    </location>
</feature>
<evidence type="ECO:0000259" key="5">
    <source>
        <dbReference type="PROSITE" id="PS51737"/>
    </source>
</evidence>
<evidence type="ECO:0000259" key="4">
    <source>
        <dbReference type="PROSITE" id="PS51736"/>
    </source>
</evidence>
<reference evidence="7" key="1">
    <citation type="journal article" date="2019" name="Int. J. Syst. Evol. Microbiol.">
        <title>The Global Catalogue of Microorganisms (GCM) 10K type strain sequencing project: providing services to taxonomists for standard genome sequencing and annotation.</title>
        <authorList>
            <consortium name="The Broad Institute Genomics Platform"/>
            <consortium name="The Broad Institute Genome Sequencing Center for Infectious Disease"/>
            <person name="Wu L."/>
            <person name="Ma J."/>
        </authorList>
    </citation>
    <scope>NUCLEOTIDE SEQUENCE [LARGE SCALE GENOMIC DNA]</scope>
    <source>
        <strain evidence="7">CGMCC 1.3240</strain>
    </source>
</reference>
<evidence type="ECO:0000313" key="7">
    <source>
        <dbReference type="Proteomes" id="UP001596047"/>
    </source>
</evidence>
<dbReference type="PANTHER" id="PTHR30461:SF2">
    <property type="entry name" value="SERINE RECOMBINASE PINE-RELATED"/>
    <property type="match status" value="1"/>
</dbReference>
<feature type="domain" description="Resolvase/invertase-type recombinase catalytic" evidence="4">
    <location>
        <begin position="5"/>
        <end position="170"/>
    </location>
</feature>
<sequence length="525" mass="60413">MDKIKVVAYCRVSTSTVEQDNSFESQKSYFQREITKNPEYTLYRIYADKGISGTSLNRREEFSEMLHDAGLDETKINQKKTVFTASSREPRFHKIYVKNTSRFARNVMVIDILRELLKKGVHVYFLDINLVFDSIDKEFMLNLFLNFAQQESIDKSQKVKSGMKESAQKGVIFTNKNLYGYTYSTETRDLTIREDEAEVIRKVFTLYSEGIGIRRILNILEADGIRARSGKPFVASFIKRLLSNEKYMGTLVRNKYETGAIFNKISPVVKDESVWQVFENRVPVIVSKELFEACNKLRSSKVSHVNQKGVYRGVSEYAGKIYCAKCGNTYTRNIDEGRVFFNCGLKKTKGKNACDGLNVSLKVLEDMVDQITADGVIRSFALQKGRVYHELMSRIESLQEHIDTPSDDELQVKTKELADAETKGKTLTRLLLNEQISEEEFTELKKEVDDRQTVLRHEIKELSKTNEHLTREIAVIEDKVKQLESLEVKTDYSREEVFDLITKFTVKEDGSVGYQLGLFSELYAV</sequence>
<accession>A0ABW0VRA4</accession>
<dbReference type="InterPro" id="IPR036162">
    <property type="entry name" value="Resolvase-like_N_sf"/>
</dbReference>
<dbReference type="Pfam" id="PF13408">
    <property type="entry name" value="Zn_ribbon_recom"/>
    <property type="match status" value="1"/>
</dbReference>
<evidence type="ECO:0000256" key="1">
    <source>
        <dbReference type="ARBA" id="ARBA00023125"/>
    </source>
</evidence>
<gene>
    <name evidence="6" type="ORF">ACFPYJ_01645</name>
</gene>
<organism evidence="6 7">
    <name type="scientific">Paenibacillus solisilvae</name>
    <dbReference type="NCBI Taxonomy" id="2486751"/>
    <lineage>
        <taxon>Bacteria</taxon>
        <taxon>Bacillati</taxon>
        <taxon>Bacillota</taxon>
        <taxon>Bacilli</taxon>
        <taxon>Bacillales</taxon>
        <taxon>Paenibacillaceae</taxon>
        <taxon>Paenibacillus</taxon>
    </lineage>
</organism>
<dbReference type="RefSeq" id="WP_379186297.1">
    <property type="nucleotide sequence ID" value="NZ_JBHSOW010000007.1"/>
</dbReference>
<dbReference type="Pfam" id="PF00239">
    <property type="entry name" value="Resolvase"/>
    <property type="match status" value="1"/>
</dbReference>
<dbReference type="Gene3D" id="3.40.50.1390">
    <property type="entry name" value="Resolvase, N-terminal catalytic domain"/>
    <property type="match status" value="1"/>
</dbReference>
<dbReference type="PROSITE" id="PS51737">
    <property type="entry name" value="RECOMBINASE_DNA_BIND"/>
    <property type="match status" value="1"/>
</dbReference>
<dbReference type="InterPro" id="IPR006119">
    <property type="entry name" value="Resolv_N"/>
</dbReference>
<dbReference type="SMART" id="SM00857">
    <property type="entry name" value="Resolvase"/>
    <property type="match status" value="1"/>
</dbReference>
<keyword evidence="1" id="KW-0238">DNA-binding</keyword>
<proteinExistence type="predicted"/>
<protein>
    <submittedName>
        <fullName evidence="6">Recombinase family protein</fullName>
    </submittedName>
</protein>
<dbReference type="EMBL" id="JBHSOW010000007">
    <property type="protein sequence ID" value="MFC5647838.1"/>
    <property type="molecule type" value="Genomic_DNA"/>
</dbReference>
<feature type="coiled-coil region" evidence="3">
    <location>
        <begin position="452"/>
        <end position="486"/>
    </location>
</feature>
<keyword evidence="7" id="KW-1185">Reference proteome</keyword>
<dbReference type="CDD" id="cd00338">
    <property type="entry name" value="Ser_Recombinase"/>
    <property type="match status" value="1"/>
</dbReference>
<dbReference type="PROSITE" id="PS51736">
    <property type="entry name" value="RECOMBINASES_3"/>
    <property type="match status" value="1"/>
</dbReference>
<dbReference type="Pfam" id="PF07508">
    <property type="entry name" value="Recombinase"/>
    <property type="match status" value="1"/>
</dbReference>
<evidence type="ECO:0000256" key="2">
    <source>
        <dbReference type="ARBA" id="ARBA00023172"/>
    </source>
</evidence>
<dbReference type="InterPro" id="IPR011109">
    <property type="entry name" value="DNA_bind_recombinase_dom"/>
</dbReference>
<dbReference type="SUPFAM" id="SSF53041">
    <property type="entry name" value="Resolvase-like"/>
    <property type="match status" value="1"/>
</dbReference>
<comment type="caution">
    <text evidence="6">The sequence shown here is derived from an EMBL/GenBank/DDBJ whole genome shotgun (WGS) entry which is preliminary data.</text>
</comment>
<dbReference type="Proteomes" id="UP001596047">
    <property type="component" value="Unassembled WGS sequence"/>
</dbReference>
<dbReference type="PANTHER" id="PTHR30461">
    <property type="entry name" value="DNA-INVERTASE FROM LAMBDOID PROPHAGE"/>
    <property type="match status" value="1"/>
</dbReference>
<dbReference type="InterPro" id="IPR025827">
    <property type="entry name" value="Zn_ribbon_recom_dom"/>
</dbReference>
<keyword evidence="3" id="KW-0175">Coiled coil</keyword>
<dbReference type="InterPro" id="IPR050639">
    <property type="entry name" value="SSR_resolvase"/>
</dbReference>
<keyword evidence="2" id="KW-0233">DNA recombination</keyword>
<dbReference type="Gene3D" id="3.90.1750.20">
    <property type="entry name" value="Putative Large Serine Recombinase, Chain B, Domain 2"/>
    <property type="match status" value="1"/>
</dbReference>
<name>A0ABW0VRA4_9BACL</name>
<evidence type="ECO:0000256" key="3">
    <source>
        <dbReference type="SAM" id="Coils"/>
    </source>
</evidence>
<dbReference type="InterPro" id="IPR038109">
    <property type="entry name" value="DNA_bind_recomb_sf"/>
</dbReference>